<evidence type="ECO:0000313" key="2">
    <source>
        <dbReference type="Proteomes" id="UP000037035"/>
    </source>
</evidence>
<accession>A0A0L6VMF3</accession>
<protein>
    <submittedName>
        <fullName evidence="1">Uncharacterized protein</fullName>
    </submittedName>
</protein>
<keyword evidence="2" id="KW-1185">Reference proteome</keyword>
<organism evidence="1 2">
    <name type="scientific">Puccinia sorghi</name>
    <dbReference type="NCBI Taxonomy" id="27349"/>
    <lineage>
        <taxon>Eukaryota</taxon>
        <taxon>Fungi</taxon>
        <taxon>Dikarya</taxon>
        <taxon>Basidiomycota</taxon>
        <taxon>Pucciniomycotina</taxon>
        <taxon>Pucciniomycetes</taxon>
        <taxon>Pucciniales</taxon>
        <taxon>Pucciniaceae</taxon>
        <taxon>Puccinia</taxon>
    </lineage>
</organism>
<gene>
    <name evidence="1" type="ORF">VP01_132g4</name>
</gene>
<dbReference type="EMBL" id="LAVV01003666">
    <property type="protein sequence ID" value="KNZ61951.1"/>
    <property type="molecule type" value="Genomic_DNA"/>
</dbReference>
<evidence type="ECO:0000313" key="1">
    <source>
        <dbReference type="EMBL" id="KNZ61951.1"/>
    </source>
</evidence>
<comment type="caution">
    <text evidence="1">The sequence shown here is derived from an EMBL/GenBank/DDBJ whole genome shotgun (WGS) entry which is preliminary data.</text>
</comment>
<reference evidence="1 2" key="1">
    <citation type="submission" date="2015-08" db="EMBL/GenBank/DDBJ databases">
        <title>Next Generation Sequencing and Analysis of the Genome of Puccinia sorghi L Schw, the Causal Agent of Maize Common Rust.</title>
        <authorList>
            <person name="Rochi L."/>
            <person name="Burguener G."/>
            <person name="Darino M."/>
            <person name="Turjanski A."/>
            <person name="Kreff E."/>
            <person name="Dieguez M.J."/>
            <person name="Sacco F."/>
        </authorList>
    </citation>
    <scope>NUCLEOTIDE SEQUENCE [LARGE SCALE GENOMIC DNA]</scope>
    <source>
        <strain evidence="1 2">RO10H11247</strain>
    </source>
</reference>
<proteinExistence type="predicted"/>
<sequence length="394" mass="45353">MLRVSRIAKKMLGCVENSLVSFLFFLSMSLIVYSGETLSYISLFLGLNNKIITPWVELIGPLQTSFCLLYLQNNTFDWSSVKKINHYCSGKAEKNKAFDWLIWLWVDLSNTHPQTHTQTRAWKSKQISSESQASLSPPRKMSHSHCHSPPILSSNLPRLMSIRFGDKADLQPSAQWSVHNHNILYIIKLISPDYSSKNSKFQPSYKRVVVELNRISTELRTKFTTNQAKLVHHLQTTHNNILKFRSDHTYVDEDFYKVETLFMLTQAMIQEESTGKLCNAFGLDYSLWLIYLQGCLRNSKGNLWVTSAEMGNFSQDHRQCHEDVSCAQYITDVVAPRWFMEPIFSTQMGVAGLIPKMRNFVSLIIWGGEEFNGQVYFSKKKINIFGNTPGFLNF</sequence>
<dbReference type="Proteomes" id="UP000037035">
    <property type="component" value="Unassembled WGS sequence"/>
</dbReference>
<name>A0A0L6VMF3_9BASI</name>
<dbReference type="VEuPathDB" id="FungiDB:VP01_132g4"/>
<dbReference type="AlphaFoldDB" id="A0A0L6VMF3"/>